<evidence type="ECO:0000256" key="4">
    <source>
        <dbReference type="ARBA" id="ARBA00022741"/>
    </source>
</evidence>
<evidence type="ECO:0000313" key="11">
    <source>
        <dbReference type="EnsemblPlants" id="OBART09G03030.1"/>
    </source>
</evidence>
<dbReference type="Gramene" id="OBART09G03030.1">
    <property type="protein sequence ID" value="OBART09G03030.1"/>
    <property type="gene ID" value="OBART09G03030"/>
</dbReference>
<accession>A0A0D3H4F6</accession>
<dbReference type="InterPro" id="IPR036388">
    <property type="entry name" value="WH-like_DNA-bd_sf"/>
</dbReference>
<evidence type="ECO:0000313" key="12">
    <source>
        <dbReference type="Proteomes" id="UP000026960"/>
    </source>
</evidence>
<dbReference type="Pfam" id="PF18052">
    <property type="entry name" value="Rx_N"/>
    <property type="match status" value="1"/>
</dbReference>
<dbReference type="Gene3D" id="1.20.5.4130">
    <property type="match status" value="1"/>
</dbReference>
<dbReference type="PaxDb" id="65489-OBART09G03030.1"/>
<organism evidence="11">
    <name type="scientific">Oryza barthii</name>
    <dbReference type="NCBI Taxonomy" id="65489"/>
    <lineage>
        <taxon>Eukaryota</taxon>
        <taxon>Viridiplantae</taxon>
        <taxon>Streptophyta</taxon>
        <taxon>Embryophyta</taxon>
        <taxon>Tracheophyta</taxon>
        <taxon>Spermatophyta</taxon>
        <taxon>Magnoliopsida</taxon>
        <taxon>Liliopsida</taxon>
        <taxon>Poales</taxon>
        <taxon>Poaceae</taxon>
        <taxon>BOP clade</taxon>
        <taxon>Oryzoideae</taxon>
        <taxon>Oryzeae</taxon>
        <taxon>Oryzinae</taxon>
        <taxon>Oryza</taxon>
    </lineage>
</organism>
<dbReference type="FunFam" id="1.10.10.10:FF:000322">
    <property type="entry name" value="Probable disease resistance protein At1g63360"/>
    <property type="match status" value="1"/>
</dbReference>
<comment type="similarity">
    <text evidence="1">Belongs to the disease resistance NB-LRR family.</text>
</comment>
<evidence type="ECO:0000256" key="5">
    <source>
        <dbReference type="ARBA" id="ARBA00022821"/>
    </source>
</evidence>
<feature type="domain" description="Disease resistance N-terminal" evidence="8">
    <location>
        <begin position="8"/>
        <end position="104"/>
    </location>
</feature>
<dbReference type="InterPro" id="IPR044974">
    <property type="entry name" value="Disease_R_plants"/>
</dbReference>
<dbReference type="Pfam" id="PF23559">
    <property type="entry name" value="WHD_DRP"/>
    <property type="match status" value="1"/>
</dbReference>
<name>A0A0D3H4F6_9ORYZ</name>
<proteinExistence type="inferred from homology"/>
<dbReference type="eggNOG" id="KOG4658">
    <property type="taxonomic scope" value="Eukaryota"/>
</dbReference>
<dbReference type="InterPro" id="IPR002182">
    <property type="entry name" value="NB-ARC"/>
</dbReference>
<keyword evidence="6" id="KW-0175">Coiled coil</keyword>
<dbReference type="InterPro" id="IPR027417">
    <property type="entry name" value="P-loop_NTPase"/>
</dbReference>
<dbReference type="GO" id="GO:0009626">
    <property type="term" value="P:plant-type hypersensitive response"/>
    <property type="evidence" value="ECO:0007669"/>
    <property type="project" value="UniProtKB-ARBA"/>
</dbReference>
<dbReference type="EnsemblPlants" id="OBART09G03030.1">
    <property type="protein sequence ID" value="OBART09G03030.1"/>
    <property type="gene ID" value="OBART09G03030"/>
</dbReference>
<dbReference type="PANTHER" id="PTHR23155">
    <property type="entry name" value="DISEASE RESISTANCE PROTEIN RP"/>
    <property type="match status" value="1"/>
</dbReference>
<dbReference type="InterPro" id="IPR055414">
    <property type="entry name" value="LRR_R13L4/SHOC2-like"/>
</dbReference>
<dbReference type="GO" id="GO:0043531">
    <property type="term" value="F:ADP binding"/>
    <property type="evidence" value="ECO:0007669"/>
    <property type="project" value="InterPro"/>
</dbReference>
<evidence type="ECO:0008006" key="13">
    <source>
        <dbReference type="Google" id="ProtNLM"/>
    </source>
</evidence>
<dbReference type="GO" id="GO:0042742">
    <property type="term" value="P:defense response to bacterium"/>
    <property type="evidence" value="ECO:0007669"/>
    <property type="project" value="UniProtKB-ARBA"/>
</dbReference>
<reference evidence="11" key="1">
    <citation type="journal article" date="2009" name="Rice">
        <title>De Novo Next Generation Sequencing of Plant Genomes.</title>
        <authorList>
            <person name="Rounsley S."/>
            <person name="Marri P.R."/>
            <person name="Yu Y."/>
            <person name="He R."/>
            <person name="Sisneros N."/>
            <person name="Goicoechea J.L."/>
            <person name="Lee S.J."/>
            <person name="Angelova A."/>
            <person name="Kudrna D."/>
            <person name="Luo M."/>
            <person name="Affourtit J."/>
            <person name="Desany B."/>
            <person name="Knight J."/>
            <person name="Niazi F."/>
            <person name="Egholm M."/>
            <person name="Wing R.A."/>
        </authorList>
    </citation>
    <scope>NUCLEOTIDE SEQUENCE [LARGE SCALE GENOMIC DNA]</scope>
    <source>
        <strain evidence="11">cv. IRGC 105608</strain>
    </source>
</reference>
<dbReference type="Proteomes" id="UP000026960">
    <property type="component" value="Chromosome 9"/>
</dbReference>
<evidence type="ECO:0000259" key="10">
    <source>
        <dbReference type="Pfam" id="PF23598"/>
    </source>
</evidence>
<keyword evidence="12" id="KW-1185">Reference proteome</keyword>
<dbReference type="Gene3D" id="3.80.10.10">
    <property type="entry name" value="Ribonuclease Inhibitor"/>
    <property type="match status" value="1"/>
</dbReference>
<keyword evidence="4" id="KW-0547">Nucleotide-binding</keyword>
<dbReference type="Gene3D" id="1.10.8.430">
    <property type="entry name" value="Helical domain of apoptotic protease-activating factors"/>
    <property type="match status" value="1"/>
</dbReference>
<evidence type="ECO:0000256" key="3">
    <source>
        <dbReference type="ARBA" id="ARBA00022737"/>
    </source>
</evidence>
<dbReference type="PRINTS" id="PR00364">
    <property type="entry name" value="DISEASERSIST"/>
</dbReference>
<sequence length="912" mass="105943">MAEALVFVVLQKIGAILGGWVLNEIRSQFGKKSLIFEVENSVMELASEFRVMQAFINHVGMCSHQNAAYEAWLDEVKSVGFDADDIIEEYAYLIAQTSNEGGLIKSVLHRSESINAWCHIATQLKQIEARLQKLTAMKDRYGILISEQKLGSNPSHDDLKLMSDSLYFYSQDDIVGNEEELAWVTQRLIQGRKSRTVISICGMGGLGKTTLARVIYKNNDIKKQFDCCAWISVSQTYQAEDLLRRILSQLLNMDGKTFHHIYDMDRISLAERLRDHLQCKSYLIFLDGMWSRDAWIFLNHAFATNNKGGRVIITARNEDVAILADEDHCIMLKTLQWKEAWNLFSRKAFPSRKENQCPESVVQWAEKIVDKCKGLPLALVAIGSLLSHKKKEENEWKLFYNQLNWQLINNPELNFVIAVLNLSFEYLPSNLKYCFLYCGLFPEDYLIKRKQIIRFWIAEGFVEETGANITMEELAEEYLKELAQHSLLHVAERNVYGRAKSFQMHNLVRDMVVSKCKTYKFSGLVVDHCVTKHKYKTRRISVLEADHASEAPTYGEKVRSFILFDKKVPYSWLETASRDFRLLRVLSLRRASIHKVPDVVSNLFNLRYLDLAYTRVKVIPRSLCRLNKLQMLDLWFTGVVELPREIKLLTEIRYMVATVMSEDNHRIFNCFLPVRFPCEVCHLKDLQVLGYIEASKDMISNLRNLNQLRNLFMMKVEHNYLTELWASIKRMPNLVRLGIISCDSDEVFNMEHLDPLPELETFHLRAKLQDGVLPKMFHGLVKIRDLEMGWSGLQVDPVCTFSHMSNLTELRLYRVYEGVLLSFQAGLFPKLKKLSLADMENLTWIEMEDGTMQSLNFIALIGLRNLKVVPEGFQYLMSLQEMFLQDMPQEFIKRAQREDRVYIQHIPKIRKF</sequence>
<dbReference type="InterPro" id="IPR032675">
    <property type="entry name" value="LRR_dom_sf"/>
</dbReference>
<evidence type="ECO:0000256" key="6">
    <source>
        <dbReference type="ARBA" id="ARBA00023054"/>
    </source>
</evidence>
<dbReference type="Gene3D" id="1.10.10.10">
    <property type="entry name" value="Winged helix-like DNA-binding domain superfamily/Winged helix DNA-binding domain"/>
    <property type="match status" value="1"/>
</dbReference>
<keyword evidence="5" id="KW-0611">Plant defense</keyword>
<evidence type="ECO:0000256" key="1">
    <source>
        <dbReference type="ARBA" id="ARBA00008894"/>
    </source>
</evidence>
<dbReference type="STRING" id="65489.A0A0D3H4F6"/>
<dbReference type="SUPFAM" id="SSF52058">
    <property type="entry name" value="L domain-like"/>
    <property type="match status" value="1"/>
</dbReference>
<dbReference type="GO" id="GO:0002758">
    <property type="term" value="P:innate immune response-activating signaling pathway"/>
    <property type="evidence" value="ECO:0007669"/>
    <property type="project" value="UniProtKB-ARBA"/>
</dbReference>
<dbReference type="HOGENOM" id="CLU_000837_25_4_1"/>
<dbReference type="AlphaFoldDB" id="A0A0D3H4F6"/>
<dbReference type="Pfam" id="PF23598">
    <property type="entry name" value="LRR_14"/>
    <property type="match status" value="1"/>
</dbReference>
<feature type="domain" description="Disease resistance protein winged helix" evidence="9">
    <location>
        <begin position="440"/>
        <end position="512"/>
    </location>
</feature>
<dbReference type="PANTHER" id="PTHR23155:SF1232">
    <property type="entry name" value="OS09G0270700 PROTEIN"/>
    <property type="match status" value="1"/>
</dbReference>
<dbReference type="InterPro" id="IPR041118">
    <property type="entry name" value="Rx_N"/>
</dbReference>
<keyword evidence="3" id="KW-0677">Repeat</keyword>
<dbReference type="InterPro" id="IPR042197">
    <property type="entry name" value="Apaf_helical"/>
</dbReference>
<feature type="domain" description="Disease resistance R13L4/SHOC-2-like LRR" evidence="10">
    <location>
        <begin position="557"/>
        <end position="882"/>
    </location>
</feature>
<protein>
    <recommendedName>
        <fullName evidence="13">NB-ARC domain-containing protein</fullName>
    </recommendedName>
</protein>
<dbReference type="SUPFAM" id="SSF52540">
    <property type="entry name" value="P-loop containing nucleoside triphosphate hydrolases"/>
    <property type="match status" value="1"/>
</dbReference>
<evidence type="ECO:0000259" key="8">
    <source>
        <dbReference type="Pfam" id="PF18052"/>
    </source>
</evidence>
<keyword evidence="2" id="KW-0433">Leucine-rich repeat</keyword>
<dbReference type="FunFam" id="3.40.50.300:FF:001091">
    <property type="entry name" value="Probable disease resistance protein At1g61300"/>
    <property type="match status" value="1"/>
</dbReference>
<evidence type="ECO:0000259" key="9">
    <source>
        <dbReference type="Pfam" id="PF23559"/>
    </source>
</evidence>
<evidence type="ECO:0000256" key="2">
    <source>
        <dbReference type="ARBA" id="ARBA00022614"/>
    </source>
</evidence>
<dbReference type="Pfam" id="PF00931">
    <property type="entry name" value="NB-ARC"/>
    <property type="match status" value="1"/>
</dbReference>
<reference evidence="11" key="2">
    <citation type="submission" date="2015-03" db="UniProtKB">
        <authorList>
            <consortium name="EnsemblPlants"/>
        </authorList>
    </citation>
    <scope>IDENTIFICATION</scope>
</reference>
<evidence type="ECO:0000259" key="7">
    <source>
        <dbReference type="Pfam" id="PF00931"/>
    </source>
</evidence>
<dbReference type="InterPro" id="IPR058922">
    <property type="entry name" value="WHD_DRP"/>
</dbReference>
<feature type="domain" description="NB-ARC" evidence="7">
    <location>
        <begin position="179"/>
        <end position="352"/>
    </location>
</feature>
<dbReference type="Gene3D" id="3.40.50.300">
    <property type="entry name" value="P-loop containing nucleotide triphosphate hydrolases"/>
    <property type="match status" value="1"/>
</dbReference>